<evidence type="ECO:0000313" key="2">
    <source>
        <dbReference type="EMBL" id="KYK55637.1"/>
    </source>
</evidence>
<evidence type="ECO:0000313" key="3">
    <source>
        <dbReference type="Proteomes" id="UP000076580"/>
    </source>
</evidence>
<keyword evidence="3" id="KW-1185">Reference proteome</keyword>
<organism evidence="2 3">
    <name type="scientific">Drechmeria coniospora</name>
    <name type="common">Nematophagous fungus</name>
    <name type="synonym">Meria coniospora</name>
    <dbReference type="NCBI Taxonomy" id="98403"/>
    <lineage>
        <taxon>Eukaryota</taxon>
        <taxon>Fungi</taxon>
        <taxon>Dikarya</taxon>
        <taxon>Ascomycota</taxon>
        <taxon>Pezizomycotina</taxon>
        <taxon>Sordariomycetes</taxon>
        <taxon>Hypocreomycetidae</taxon>
        <taxon>Hypocreales</taxon>
        <taxon>Ophiocordycipitaceae</taxon>
        <taxon>Drechmeria</taxon>
    </lineage>
</organism>
<dbReference type="Proteomes" id="UP000076580">
    <property type="component" value="Chromosome 03"/>
</dbReference>
<gene>
    <name evidence="2" type="ORF">DCS_07600</name>
</gene>
<name>A0A151GEW2_DRECN</name>
<dbReference type="GeneID" id="63720243"/>
<evidence type="ECO:0000256" key="1">
    <source>
        <dbReference type="SAM" id="MobiDB-lite"/>
    </source>
</evidence>
<dbReference type="InParanoid" id="A0A151GEW2"/>
<dbReference type="EMBL" id="LAYC01000003">
    <property type="protein sequence ID" value="KYK55637.1"/>
    <property type="molecule type" value="Genomic_DNA"/>
</dbReference>
<comment type="caution">
    <text evidence="2">The sequence shown here is derived from an EMBL/GenBank/DDBJ whole genome shotgun (WGS) entry which is preliminary data.</text>
</comment>
<proteinExistence type="predicted"/>
<dbReference type="AlphaFoldDB" id="A0A151GEW2"/>
<feature type="region of interest" description="Disordered" evidence="1">
    <location>
        <begin position="123"/>
        <end position="186"/>
    </location>
</feature>
<reference evidence="2 3" key="1">
    <citation type="journal article" date="2016" name="Sci. Rep.">
        <title>Insights into Adaptations to a Near-Obligate Nematode Endoparasitic Lifestyle from the Finished Genome of Drechmeria coniospora.</title>
        <authorList>
            <person name="Zhang L."/>
            <person name="Zhou Z."/>
            <person name="Guo Q."/>
            <person name="Fokkens L."/>
            <person name="Miskei M."/>
            <person name="Pocsi I."/>
            <person name="Zhang W."/>
            <person name="Chen M."/>
            <person name="Wang L."/>
            <person name="Sun Y."/>
            <person name="Donzelli B.G."/>
            <person name="Gibson D.M."/>
            <person name="Nelson D.R."/>
            <person name="Luo J.G."/>
            <person name="Rep M."/>
            <person name="Liu H."/>
            <person name="Yang S."/>
            <person name="Wang J."/>
            <person name="Krasnoff S.B."/>
            <person name="Xu Y."/>
            <person name="Molnar I."/>
            <person name="Lin M."/>
        </authorList>
    </citation>
    <scope>NUCLEOTIDE SEQUENCE [LARGE SCALE GENOMIC DNA]</scope>
    <source>
        <strain evidence="2 3">ARSEF 6962</strain>
    </source>
</reference>
<dbReference type="RefSeq" id="XP_040654989.1">
    <property type="nucleotide sequence ID" value="XM_040804885.1"/>
</dbReference>
<protein>
    <submittedName>
        <fullName evidence="2">Uncharacterized protein</fullName>
    </submittedName>
</protein>
<accession>A0A151GEW2</accession>
<sequence>MAAPTHNRHSHRFHRFHRLALPRLASPRPRRLYSCRRVPRRDSALTPCREQCGIAWADRGSSQLLGSPSADPPFHLLTQLLMDLEIAMQRSHVEPVSPIPANREGPPASVPLRVLVATRVASRKSLGRTPNPLPSSPSAIAERVARDGRHPPAAPPSLSRAGKGGGGDIRPAASPPFVRPDSGLPV</sequence>